<accession>A0A926FKM0</accession>
<name>A0A926FKM0_AERHY</name>
<sequence length="68" mass="7115">MLPGILAPAKAVFAFDDATTIVGIATTDQPGDVTASARISMWGNLLVTRIVLPGHHTQPPGRCAMTSR</sequence>
<dbReference type="EMBL" id="JACLAN010000013">
    <property type="protein sequence ID" value="MBC8674281.1"/>
    <property type="molecule type" value="Genomic_DNA"/>
</dbReference>
<reference evidence="1" key="1">
    <citation type="submission" date="2020-07" db="EMBL/GenBank/DDBJ databases">
        <title>Carbapenem Resistant Aeromonas hydrophila Carrying blacphA7 Isolated from Two Solid Organ Transplant Patients.</title>
        <authorList>
            <person name="Hilt E."/>
            <person name="Fitzwater S.P."/>
            <person name="Ward K."/>
            <person name="De St Maurice A."/>
            <person name="Chandrasekaran S."/>
            <person name="Garner O.B."/>
            <person name="Yang S."/>
        </authorList>
    </citation>
    <scope>NUCLEOTIDE SEQUENCE</scope>
    <source>
        <strain evidence="1">B-1</strain>
    </source>
</reference>
<proteinExistence type="predicted"/>
<evidence type="ECO:0000313" key="1">
    <source>
        <dbReference type="EMBL" id="MBC8674281.1"/>
    </source>
</evidence>
<protein>
    <submittedName>
        <fullName evidence="1">Uncharacterized protein</fullName>
    </submittedName>
</protein>
<dbReference type="AlphaFoldDB" id="A0A926FKM0"/>
<organism evidence="1">
    <name type="scientific">Aeromonas hydrophila</name>
    <dbReference type="NCBI Taxonomy" id="644"/>
    <lineage>
        <taxon>Bacteria</taxon>
        <taxon>Pseudomonadati</taxon>
        <taxon>Pseudomonadota</taxon>
        <taxon>Gammaproteobacteria</taxon>
        <taxon>Aeromonadales</taxon>
        <taxon>Aeromonadaceae</taxon>
        <taxon>Aeromonas</taxon>
    </lineage>
</organism>
<gene>
    <name evidence="1" type="ORF">H2136_20185</name>
</gene>
<comment type="caution">
    <text evidence="1">The sequence shown here is derived from an EMBL/GenBank/DDBJ whole genome shotgun (WGS) entry which is preliminary data.</text>
</comment>